<dbReference type="AlphaFoldDB" id="A0A0C5FSS3"/>
<evidence type="ECO:0000313" key="1">
    <source>
        <dbReference type="EMBL" id="AJP03087.1"/>
    </source>
</evidence>
<dbReference type="PATRIC" id="fig|477245.3.peg.3811"/>
<protein>
    <submittedName>
        <fullName evidence="1">Uncharacterized protein</fullName>
    </submittedName>
</protein>
<proteinExistence type="predicted"/>
<organism evidence="1 2">
    <name type="scientific">Streptomyces cyaneogriseus subsp. noncyanogenus</name>
    <dbReference type="NCBI Taxonomy" id="477245"/>
    <lineage>
        <taxon>Bacteria</taxon>
        <taxon>Bacillati</taxon>
        <taxon>Actinomycetota</taxon>
        <taxon>Actinomycetes</taxon>
        <taxon>Kitasatosporales</taxon>
        <taxon>Streptomycetaceae</taxon>
        <taxon>Streptomyces</taxon>
    </lineage>
</organism>
<dbReference type="EMBL" id="CP010849">
    <property type="protein sequence ID" value="AJP03087.1"/>
    <property type="molecule type" value="Genomic_DNA"/>
</dbReference>
<dbReference type="Proteomes" id="UP000032234">
    <property type="component" value="Chromosome"/>
</dbReference>
<dbReference type="KEGG" id="scw:TU94_18015"/>
<reference evidence="1 2" key="1">
    <citation type="submission" date="2015-02" db="EMBL/GenBank/DDBJ databases">
        <title>Genome sequence of thermotolerant Streptomyces cyaneogriseus subsp. Noncyanogenus NMWT1, the producer of nematocidal antibiotics nemadectin.</title>
        <authorList>
            <person name="Wang H."/>
            <person name="Li C."/>
            <person name="Xiang W."/>
            <person name="Wang X."/>
        </authorList>
    </citation>
    <scope>NUCLEOTIDE SEQUENCE [LARGE SCALE GENOMIC DNA]</scope>
    <source>
        <strain evidence="1 2">NMWT 1</strain>
    </source>
</reference>
<accession>A0A0C5FSS3</accession>
<name>A0A0C5FSS3_9ACTN</name>
<keyword evidence="2" id="KW-1185">Reference proteome</keyword>
<gene>
    <name evidence="1" type="ORF">TU94_18015</name>
</gene>
<evidence type="ECO:0000313" key="2">
    <source>
        <dbReference type="Proteomes" id="UP000032234"/>
    </source>
</evidence>
<sequence length="125" mass="13679">MRWDTATVEASTVSSDIVSSVHEIPPQALELLAAPPLNTLSPDRAHGAVCLWCPERLTAETAVDLGEQTDPEAGRWWPRACGPCAGRRAHDALYDHAARCEPCVDDVGQCETGLALTRLVRRHRR</sequence>
<dbReference type="HOGENOM" id="CLU_2144343_0_0_11"/>